<feature type="domain" description="DUF569" evidence="2">
    <location>
        <begin position="1"/>
        <end position="142"/>
    </location>
</feature>
<dbReference type="PANTHER" id="PTHR31205">
    <property type="entry name" value="ACTIN CROSS-LINKING PROTEIN (DUF569)"/>
    <property type="match status" value="1"/>
</dbReference>
<keyword evidence="5" id="KW-1185">Reference proteome</keyword>
<dbReference type="InterPro" id="IPR054726">
    <property type="entry name" value="Ubiq_DUF569-assoc"/>
</dbReference>
<feature type="region of interest" description="Disordered" evidence="1">
    <location>
        <begin position="380"/>
        <end position="417"/>
    </location>
</feature>
<gene>
    <name evidence="4" type="ORF">PIB30_023181</name>
</gene>
<dbReference type="Proteomes" id="UP001341840">
    <property type="component" value="Unassembled WGS sequence"/>
</dbReference>
<feature type="domain" description="DUF569" evidence="2">
    <location>
        <begin position="209"/>
        <end position="350"/>
    </location>
</feature>
<dbReference type="Pfam" id="PF22932">
    <property type="entry name" value="Ubiq_DUF_assoc"/>
    <property type="match status" value="1"/>
</dbReference>
<evidence type="ECO:0000256" key="1">
    <source>
        <dbReference type="SAM" id="MobiDB-lite"/>
    </source>
</evidence>
<dbReference type="InterPro" id="IPR007679">
    <property type="entry name" value="DUF569"/>
</dbReference>
<protein>
    <recommendedName>
        <fullName evidence="6">Actin cross-linking</fullName>
    </recommendedName>
</protein>
<dbReference type="Gene3D" id="2.80.10.50">
    <property type="match status" value="2"/>
</dbReference>
<proteinExistence type="predicted"/>
<reference evidence="4 5" key="1">
    <citation type="journal article" date="2023" name="Plants (Basel)">
        <title>Bridging the Gap: Combining Genomics and Transcriptomics Approaches to Understand Stylosanthes scabra, an Orphan Legume from the Brazilian Caatinga.</title>
        <authorList>
            <person name="Ferreira-Neto J.R.C."/>
            <person name="da Silva M.D."/>
            <person name="Binneck E."/>
            <person name="de Melo N.F."/>
            <person name="da Silva R.H."/>
            <person name="de Melo A.L.T.M."/>
            <person name="Pandolfi V."/>
            <person name="Bustamante F.O."/>
            <person name="Brasileiro-Vidal A.C."/>
            <person name="Benko-Iseppon A.M."/>
        </authorList>
    </citation>
    <scope>NUCLEOTIDE SEQUENCE [LARGE SCALE GENOMIC DNA]</scope>
    <source>
        <tissue evidence="4">Leaves</tissue>
    </source>
</reference>
<dbReference type="EMBL" id="JASCZI010120909">
    <property type="protein sequence ID" value="MED6157451.1"/>
    <property type="molecule type" value="Genomic_DNA"/>
</dbReference>
<comment type="caution">
    <text evidence="4">The sequence shown here is derived from an EMBL/GenBank/DDBJ whole genome shotgun (WGS) entry which is preliminary data.</text>
</comment>
<evidence type="ECO:0000313" key="5">
    <source>
        <dbReference type="Proteomes" id="UP001341840"/>
    </source>
</evidence>
<evidence type="ECO:0000259" key="3">
    <source>
        <dbReference type="Pfam" id="PF22932"/>
    </source>
</evidence>
<dbReference type="SUPFAM" id="SSF50405">
    <property type="entry name" value="Actin-crosslinking proteins"/>
    <property type="match status" value="2"/>
</dbReference>
<name>A0ABU6UBA8_9FABA</name>
<evidence type="ECO:0000259" key="2">
    <source>
        <dbReference type="Pfam" id="PF04601"/>
    </source>
</evidence>
<dbReference type="InterPro" id="IPR008999">
    <property type="entry name" value="Actin-crosslinking"/>
</dbReference>
<accession>A0ABU6UBA8</accession>
<evidence type="ECO:0008006" key="6">
    <source>
        <dbReference type="Google" id="ProtNLM"/>
    </source>
</evidence>
<dbReference type="Pfam" id="PF04601">
    <property type="entry name" value="DUF569"/>
    <property type="match status" value="2"/>
</dbReference>
<organism evidence="4 5">
    <name type="scientific">Stylosanthes scabra</name>
    <dbReference type="NCBI Taxonomy" id="79078"/>
    <lineage>
        <taxon>Eukaryota</taxon>
        <taxon>Viridiplantae</taxon>
        <taxon>Streptophyta</taxon>
        <taxon>Embryophyta</taxon>
        <taxon>Tracheophyta</taxon>
        <taxon>Spermatophyta</taxon>
        <taxon>Magnoliopsida</taxon>
        <taxon>eudicotyledons</taxon>
        <taxon>Gunneridae</taxon>
        <taxon>Pentapetalae</taxon>
        <taxon>rosids</taxon>
        <taxon>fabids</taxon>
        <taxon>Fabales</taxon>
        <taxon>Fabaceae</taxon>
        <taxon>Papilionoideae</taxon>
        <taxon>50 kb inversion clade</taxon>
        <taxon>dalbergioids sensu lato</taxon>
        <taxon>Dalbergieae</taxon>
        <taxon>Pterocarpus clade</taxon>
        <taxon>Stylosanthes</taxon>
    </lineage>
</organism>
<dbReference type="PANTHER" id="PTHR31205:SF69">
    <property type="entry name" value="ACTIN CROSS-LINKING PROTEIN (DUF569)"/>
    <property type="match status" value="1"/>
</dbReference>
<feature type="domain" description="DUF569" evidence="3">
    <location>
        <begin position="437"/>
        <end position="513"/>
    </location>
</feature>
<evidence type="ECO:0000313" key="4">
    <source>
        <dbReference type="EMBL" id="MED6157451.1"/>
    </source>
</evidence>
<dbReference type="CDD" id="cd23340">
    <property type="entry name" value="beta-trefoil_FSCN_ACP-like"/>
    <property type="match status" value="2"/>
</dbReference>
<sequence length="530" mass="59669">MEFFTKAKAVKLRSHLDKYLVADRDLEKVHQSQKGHTRRAKWIVEIVNDNNRVRLKSCHGRYLSATDTPFLLGMTGNRVVQSELDDSVSGKFEWEPVRDGFQVKLRSWCGKYLRGNGATPPWRNTVTHDDPVAGISSGWVLWDVESVELPEEEEDEEVDESGSLALSDELSASSDPPSPMSVFSLKSPMVRLSSKLRQKPTSNKFRNGMDFFRHAKAVRLRSHHEKYLIAEDDEETVTQDRNGASKSARWHVEYVDGYDNIIRLKSCYGKYLTASTNPFLLGMTGKKVLQTLPSRLDSSLEWEPVKDGGRVKLKTRYGNFLRANGGVPPWRNTVTHDIPHRTATQDWVLWDVDVVEIHVRNNSPTTQKSEEMAAAAAVENNVKQPSAPPLPREEEESFDERFGMSNAPPSQQPAKSGSLLRHQWSNMSGGSSPKVEGRTIYYHVAEDNGEVTDEGAGYSLNFKGNGVEELTRKFEEETGLEGIIVCNRSPLNGKLYPLRLQLPPNNVTMQVVLVLPYSQVARDFEAQGLI</sequence>